<organism evidence="2 3">
    <name type="scientific">Choiromyces venosus 120613-1</name>
    <dbReference type="NCBI Taxonomy" id="1336337"/>
    <lineage>
        <taxon>Eukaryota</taxon>
        <taxon>Fungi</taxon>
        <taxon>Dikarya</taxon>
        <taxon>Ascomycota</taxon>
        <taxon>Pezizomycotina</taxon>
        <taxon>Pezizomycetes</taxon>
        <taxon>Pezizales</taxon>
        <taxon>Tuberaceae</taxon>
        <taxon>Choiromyces</taxon>
    </lineage>
</organism>
<keyword evidence="3" id="KW-1185">Reference proteome</keyword>
<proteinExistence type="predicted"/>
<accession>A0A3N4K0H1</accession>
<evidence type="ECO:0000313" key="2">
    <source>
        <dbReference type="EMBL" id="RPB04044.1"/>
    </source>
</evidence>
<feature type="region of interest" description="Disordered" evidence="1">
    <location>
        <begin position="1"/>
        <end position="51"/>
    </location>
</feature>
<evidence type="ECO:0000313" key="3">
    <source>
        <dbReference type="Proteomes" id="UP000276215"/>
    </source>
</evidence>
<dbReference type="AlphaFoldDB" id="A0A3N4K0H1"/>
<evidence type="ECO:0000256" key="1">
    <source>
        <dbReference type="SAM" id="MobiDB-lite"/>
    </source>
</evidence>
<feature type="compositionally biased region" description="Polar residues" evidence="1">
    <location>
        <begin position="27"/>
        <end position="36"/>
    </location>
</feature>
<dbReference type="OrthoDB" id="5397976at2759"/>
<dbReference type="EMBL" id="ML120360">
    <property type="protein sequence ID" value="RPB04044.1"/>
    <property type="molecule type" value="Genomic_DNA"/>
</dbReference>
<protein>
    <submittedName>
        <fullName evidence="2">Uncharacterized protein</fullName>
    </submittedName>
</protein>
<gene>
    <name evidence="2" type="ORF">L873DRAFT_1800071</name>
</gene>
<reference evidence="2 3" key="1">
    <citation type="journal article" date="2018" name="Nat. Ecol. Evol.">
        <title>Pezizomycetes genomes reveal the molecular basis of ectomycorrhizal truffle lifestyle.</title>
        <authorList>
            <person name="Murat C."/>
            <person name="Payen T."/>
            <person name="Noel B."/>
            <person name="Kuo A."/>
            <person name="Morin E."/>
            <person name="Chen J."/>
            <person name="Kohler A."/>
            <person name="Krizsan K."/>
            <person name="Balestrini R."/>
            <person name="Da Silva C."/>
            <person name="Montanini B."/>
            <person name="Hainaut M."/>
            <person name="Levati E."/>
            <person name="Barry K.W."/>
            <person name="Belfiori B."/>
            <person name="Cichocki N."/>
            <person name="Clum A."/>
            <person name="Dockter R.B."/>
            <person name="Fauchery L."/>
            <person name="Guy J."/>
            <person name="Iotti M."/>
            <person name="Le Tacon F."/>
            <person name="Lindquist E.A."/>
            <person name="Lipzen A."/>
            <person name="Malagnac F."/>
            <person name="Mello A."/>
            <person name="Molinier V."/>
            <person name="Miyauchi S."/>
            <person name="Poulain J."/>
            <person name="Riccioni C."/>
            <person name="Rubini A."/>
            <person name="Sitrit Y."/>
            <person name="Splivallo R."/>
            <person name="Traeger S."/>
            <person name="Wang M."/>
            <person name="Zifcakova L."/>
            <person name="Wipf D."/>
            <person name="Zambonelli A."/>
            <person name="Paolocci F."/>
            <person name="Nowrousian M."/>
            <person name="Ottonello S."/>
            <person name="Baldrian P."/>
            <person name="Spatafora J.W."/>
            <person name="Henrissat B."/>
            <person name="Nagy L.G."/>
            <person name="Aury J.M."/>
            <person name="Wincker P."/>
            <person name="Grigoriev I.V."/>
            <person name="Bonfante P."/>
            <person name="Martin F.M."/>
        </authorList>
    </citation>
    <scope>NUCLEOTIDE SEQUENCE [LARGE SCALE GENOMIC DNA]</scope>
    <source>
        <strain evidence="2 3">120613-1</strain>
    </source>
</reference>
<name>A0A3N4K0H1_9PEZI</name>
<feature type="compositionally biased region" description="Polar residues" evidence="1">
    <location>
        <begin position="1"/>
        <end position="19"/>
    </location>
</feature>
<dbReference type="Proteomes" id="UP000276215">
    <property type="component" value="Unassembled WGS sequence"/>
</dbReference>
<sequence length="213" mass="24170">MHHINRTPSISHSSSNGTPARTHRRTLSTSVRTPGSTIRPARASISHQLPPNFAQTRAHPAESLSRPPTAAFTFSTRNKASRSSLPQSFSLPFIKVHAPTNPEPRKPSRWDAPPIQPPQRLLPLSQILPSLEEEREELACKYVNKYMPIGYWAGRFGSLTDRMCAERPGNWEKERARRAFLVLEGYAIGKGRESLLEFKSQYEATMRREARRM</sequence>